<protein>
    <submittedName>
        <fullName evidence="4">Hsp70 family protein</fullName>
    </submittedName>
</protein>
<gene>
    <name evidence="4" type="ORF">KWG56_05465</name>
</gene>
<organism evidence="4 5">
    <name type="scientific">Brevundimonas nasdae</name>
    <dbReference type="NCBI Taxonomy" id="172043"/>
    <lineage>
        <taxon>Bacteria</taxon>
        <taxon>Pseudomonadati</taxon>
        <taxon>Pseudomonadota</taxon>
        <taxon>Alphaproteobacteria</taxon>
        <taxon>Caulobacterales</taxon>
        <taxon>Caulobacteraceae</taxon>
        <taxon>Brevundimonas</taxon>
    </lineage>
</organism>
<name>A0ABX8TKT5_9CAUL</name>
<dbReference type="Pfam" id="PF00012">
    <property type="entry name" value="HSP70"/>
    <property type="match status" value="2"/>
</dbReference>
<dbReference type="EMBL" id="CP080034">
    <property type="protein sequence ID" value="QYC11427.1"/>
    <property type="molecule type" value="Genomic_DNA"/>
</dbReference>
<evidence type="ECO:0000313" key="5">
    <source>
        <dbReference type="Proteomes" id="UP000824334"/>
    </source>
</evidence>
<dbReference type="PROSITE" id="PS01036">
    <property type="entry name" value="HSP70_3"/>
    <property type="match status" value="1"/>
</dbReference>
<evidence type="ECO:0000313" key="4">
    <source>
        <dbReference type="EMBL" id="QYC11427.1"/>
    </source>
</evidence>
<dbReference type="GeneID" id="94374705"/>
<accession>A0ABX8TKT5</accession>
<evidence type="ECO:0000256" key="3">
    <source>
        <dbReference type="ARBA" id="ARBA00022840"/>
    </source>
</evidence>
<dbReference type="InterPro" id="IPR018181">
    <property type="entry name" value="Heat_shock_70_CS"/>
</dbReference>
<sequence length="439" mass="48025">MTVQPPNTIGIDFGTTNTVVALTDANGHARLVTFNTSEGQSATFRSALSFQFHASIDGEPPERVVEAGPWAIDAFVEDPLETRFIQSFKTFAASAAFTETRIDNKRYRFEDLLAAFLLRLSHHAGDGMANLPPRVVVGRPVTFAGGNPDEALALQRYQEAFGRLGFTDIRYAHEPVGAAFYFARLLKEDATVLVADFGGGTSDFSIIRFERTGDALRSTPLARSGVGVAGDAFDYRIIDQLVSPELGKGGQYQALNKHLPIPQRYYSAFARWDQLALLRASRDMRDIRALARTALEPEKIERLIEILDDNHGHALYRAVSALKMALSKDETADFVFAAGDVRIEKPVARSDFEGWIAPELAAIEGAVDEALAKADLAPDAIDRVFLTGGTSFVPAVRAIFQRRFQADRIETGGEFESIAAGLALIGLEPDLDLWSEKAV</sequence>
<dbReference type="CDD" id="cd10231">
    <property type="entry name" value="ASKHA_NBD_HSP70_YegD-like"/>
    <property type="match status" value="1"/>
</dbReference>
<evidence type="ECO:0000256" key="1">
    <source>
        <dbReference type="ARBA" id="ARBA00007381"/>
    </source>
</evidence>
<dbReference type="PANTHER" id="PTHR42749:SF1">
    <property type="entry name" value="CELL SHAPE-DETERMINING PROTEIN MREB"/>
    <property type="match status" value="1"/>
</dbReference>
<dbReference type="PANTHER" id="PTHR42749">
    <property type="entry name" value="CELL SHAPE-DETERMINING PROTEIN MREB"/>
    <property type="match status" value="1"/>
</dbReference>
<keyword evidence="2" id="KW-0547">Nucleotide-binding</keyword>
<dbReference type="Proteomes" id="UP000824334">
    <property type="component" value="Chromosome"/>
</dbReference>
<keyword evidence="3" id="KW-0067">ATP-binding</keyword>
<dbReference type="RefSeq" id="WP_219354007.1">
    <property type="nucleotide sequence ID" value="NZ_CP080034.1"/>
</dbReference>
<proteinExistence type="inferred from homology"/>
<keyword evidence="5" id="KW-1185">Reference proteome</keyword>
<dbReference type="InterPro" id="IPR042054">
    <property type="entry name" value="YegD-like"/>
</dbReference>
<evidence type="ECO:0000256" key="2">
    <source>
        <dbReference type="ARBA" id="ARBA00022741"/>
    </source>
</evidence>
<reference evidence="4 5" key="1">
    <citation type="submission" date="2021-07" db="EMBL/GenBank/DDBJ databases">
        <title>Isolation and characterization of bacteria from a gold mining with a capacity of golden bioaccumulation.</title>
        <authorList>
            <person name="Yang X.J."/>
        </authorList>
    </citation>
    <scope>NUCLEOTIDE SEQUENCE [LARGE SCALE GENOMIC DNA]</scope>
    <source>
        <strain evidence="4 5">Au29</strain>
    </source>
</reference>
<dbReference type="InterPro" id="IPR013126">
    <property type="entry name" value="Hsp_70_fam"/>
</dbReference>
<comment type="similarity">
    <text evidence="1">Belongs to the heat shock protein 70 family.</text>
</comment>